<reference evidence="3 4" key="1">
    <citation type="submission" date="2019-02" db="EMBL/GenBank/DDBJ databases">
        <title>Deep-cultivation of Planctomycetes and their phenomic and genomic characterization uncovers novel biology.</title>
        <authorList>
            <person name="Wiegand S."/>
            <person name="Jogler M."/>
            <person name="Boedeker C."/>
            <person name="Pinto D."/>
            <person name="Vollmers J."/>
            <person name="Rivas-Marin E."/>
            <person name="Kohn T."/>
            <person name="Peeters S.H."/>
            <person name="Heuer A."/>
            <person name="Rast P."/>
            <person name="Oberbeckmann S."/>
            <person name="Bunk B."/>
            <person name="Jeske O."/>
            <person name="Meyerdierks A."/>
            <person name="Storesund J.E."/>
            <person name="Kallscheuer N."/>
            <person name="Luecker S."/>
            <person name="Lage O.M."/>
            <person name="Pohl T."/>
            <person name="Merkel B.J."/>
            <person name="Hornburger P."/>
            <person name="Mueller R.-W."/>
            <person name="Bruemmer F."/>
            <person name="Labrenz M."/>
            <person name="Spormann A.M."/>
            <person name="Op Den Camp H."/>
            <person name="Overmann J."/>
            <person name="Amann R."/>
            <person name="Jetten M.S.M."/>
            <person name="Mascher T."/>
            <person name="Medema M.H."/>
            <person name="Devos D.P."/>
            <person name="Kaster A.-K."/>
            <person name="Ovreas L."/>
            <person name="Rohde M."/>
            <person name="Galperin M.Y."/>
            <person name="Jogler C."/>
        </authorList>
    </citation>
    <scope>NUCLEOTIDE SEQUENCE [LARGE SCALE GENOMIC DNA]</scope>
    <source>
        <strain evidence="3 4">CA13</strain>
    </source>
</reference>
<organism evidence="3 4">
    <name type="scientific">Novipirellula herctigrandis</name>
    <dbReference type="NCBI Taxonomy" id="2527986"/>
    <lineage>
        <taxon>Bacteria</taxon>
        <taxon>Pseudomonadati</taxon>
        <taxon>Planctomycetota</taxon>
        <taxon>Planctomycetia</taxon>
        <taxon>Pirellulales</taxon>
        <taxon>Pirellulaceae</taxon>
        <taxon>Novipirellula</taxon>
    </lineage>
</organism>
<dbReference type="GO" id="GO:0000166">
    <property type="term" value="F:nucleotide binding"/>
    <property type="evidence" value="ECO:0007669"/>
    <property type="project" value="InterPro"/>
</dbReference>
<dbReference type="RefSeq" id="WP_146399280.1">
    <property type="nucleotide sequence ID" value="NZ_SJPJ01000001.1"/>
</dbReference>
<keyword evidence="3" id="KW-0378">Hydrolase</keyword>
<protein>
    <submittedName>
        <fullName evidence="3">Glycosyl hydrolase</fullName>
        <ecNumber evidence="3">3.2.1.-</ecNumber>
    </submittedName>
</protein>
<dbReference type="Gene3D" id="3.40.50.720">
    <property type="entry name" value="NAD(P)-binding Rossmann-like Domain"/>
    <property type="match status" value="1"/>
</dbReference>
<feature type="domain" description="Gfo/Idh/MocA-like oxidoreductase N-terminal" evidence="1">
    <location>
        <begin position="42"/>
        <end position="163"/>
    </location>
</feature>
<dbReference type="EC" id="3.2.1.-" evidence="3"/>
<dbReference type="EMBL" id="SJPJ01000001">
    <property type="protein sequence ID" value="TWT82651.1"/>
    <property type="molecule type" value="Genomic_DNA"/>
</dbReference>
<dbReference type="Proteomes" id="UP000315010">
    <property type="component" value="Unassembled WGS sequence"/>
</dbReference>
<feature type="domain" description="Gfo/Idh/MocA-like oxidoreductase bacterial type C-terminal" evidence="2">
    <location>
        <begin position="311"/>
        <end position="457"/>
    </location>
</feature>
<dbReference type="SUPFAM" id="SSF51735">
    <property type="entry name" value="NAD(P)-binding Rossmann-fold domains"/>
    <property type="match status" value="1"/>
</dbReference>
<dbReference type="InterPro" id="IPR050463">
    <property type="entry name" value="Gfo/Idh/MocA_oxidrdct_glycsds"/>
</dbReference>
<gene>
    <name evidence="3" type="ORF">CA13_41140</name>
</gene>
<dbReference type="Pfam" id="PF19051">
    <property type="entry name" value="GFO_IDH_MocA_C2"/>
    <property type="match status" value="1"/>
</dbReference>
<evidence type="ECO:0000313" key="4">
    <source>
        <dbReference type="Proteomes" id="UP000315010"/>
    </source>
</evidence>
<evidence type="ECO:0000313" key="3">
    <source>
        <dbReference type="EMBL" id="TWT82651.1"/>
    </source>
</evidence>
<dbReference type="InterPro" id="IPR000683">
    <property type="entry name" value="Gfo/Idh/MocA-like_OxRdtase_N"/>
</dbReference>
<dbReference type="PANTHER" id="PTHR43818">
    <property type="entry name" value="BCDNA.GH03377"/>
    <property type="match status" value="1"/>
</dbReference>
<evidence type="ECO:0000259" key="2">
    <source>
        <dbReference type="Pfam" id="PF19051"/>
    </source>
</evidence>
<dbReference type="Gene3D" id="3.30.360.10">
    <property type="entry name" value="Dihydrodipicolinate Reductase, domain 2"/>
    <property type="match status" value="1"/>
</dbReference>
<dbReference type="AlphaFoldDB" id="A0A5C5Z766"/>
<keyword evidence="3" id="KW-0326">Glycosidase</keyword>
<proteinExistence type="predicted"/>
<sequence>MTQSRLSRRQSLQLASATIAAPYFVRPSVLGAADTPAPSDRVKVGLIGLGARCRDIARSALRIPEIQITAVSDCFKPRIDDMIAKEGKGQKWTGYEDFREMIEKEKLDAVMVETTTHARAWVACHAMSMGVDAYIEKPMSLTISEGRHMVNIARKYNCVTQVGTQQRSIPLNNWASDLVQNGAIGKIKTVLAPNFVGPVIWTPQAAQPMPKGGSDNWWDIWTNQAEMRGYHANLQYGWNRWRDYDSGGRCFGVTGWGTHSYDQIQRGLGTSETGPEEIVLDEPVRDENCGKFDPRKATDDETGAQYYHMARNVIGPRAKVTMRYASGTQLNLHLDGDRGPGLGCIFIGENGKIEINRDKVAANPKTLVTGPENPGKLKVGENEPHIQNWVDCIKSRQRCNADIEYGQRSSSLCYLVNIAREVGRVGETLKWDPAMERFTNCDEANILLSRPRRDGYELPS</sequence>
<dbReference type="Pfam" id="PF01408">
    <property type="entry name" value="GFO_IDH_MocA"/>
    <property type="match status" value="1"/>
</dbReference>
<keyword evidence="4" id="KW-1185">Reference proteome</keyword>
<dbReference type="GO" id="GO:0016798">
    <property type="term" value="F:hydrolase activity, acting on glycosyl bonds"/>
    <property type="evidence" value="ECO:0007669"/>
    <property type="project" value="UniProtKB-KW"/>
</dbReference>
<evidence type="ECO:0000259" key="1">
    <source>
        <dbReference type="Pfam" id="PF01408"/>
    </source>
</evidence>
<name>A0A5C5Z766_9BACT</name>
<accession>A0A5C5Z766</accession>
<comment type="caution">
    <text evidence="3">The sequence shown here is derived from an EMBL/GenBank/DDBJ whole genome shotgun (WGS) entry which is preliminary data.</text>
</comment>
<dbReference type="InterPro" id="IPR043906">
    <property type="entry name" value="Gfo/Idh/MocA_OxRdtase_bact_C"/>
</dbReference>
<dbReference type="InterPro" id="IPR036291">
    <property type="entry name" value="NAD(P)-bd_dom_sf"/>
</dbReference>
<dbReference type="SUPFAM" id="SSF55347">
    <property type="entry name" value="Glyceraldehyde-3-phosphate dehydrogenase-like, C-terminal domain"/>
    <property type="match status" value="1"/>
</dbReference>
<dbReference type="OrthoDB" id="9788246at2"/>
<dbReference type="PANTHER" id="PTHR43818:SF5">
    <property type="entry name" value="OXIDOREDUCTASE FAMILY PROTEIN"/>
    <property type="match status" value="1"/>
</dbReference>